<dbReference type="Proteomes" id="UP000233140">
    <property type="component" value="Unassembled WGS sequence"/>
</dbReference>
<evidence type="ECO:0000256" key="1">
    <source>
        <dbReference type="SAM" id="MobiDB-lite"/>
    </source>
</evidence>
<keyword evidence="3" id="KW-1185">Reference proteome</keyword>
<organism evidence="2 3">
    <name type="scientific">Mandrillus leucophaeus</name>
    <name type="common">Drill</name>
    <name type="synonym">Papio leucophaeus</name>
    <dbReference type="NCBI Taxonomy" id="9568"/>
    <lineage>
        <taxon>Eukaryota</taxon>
        <taxon>Metazoa</taxon>
        <taxon>Chordata</taxon>
        <taxon>Craniata</taxon>
        <taxon>Vertebrata</taxon>
        <taxon>Euteleostomi</taxon>
        <taxon>Mammalia</taxon>
        <taxon>Eutheria</taxon>
        <taxon>Euarchontoglires</taxon>
        <taxon>Primates</taxon>
        <taxon>Haplorrhini</taxon>
        <taxon>Catarrhini</taxon>
        <taxon>Cercopithecidae</taxon>
        <taxon>Cercopithecinae</taxon>
        <taxon>Mandrillus</taxon>
    </lineage>
</organism>
<sequence>MREPVALQSSRATIFKMKIVMITLLTAKSQKPGGAGGAGQRSHPGCQVLKSVTPPGTSDEGLTLDPRGKNNQGPLRVSPRLPAAGKSCPITHLAMPPAHLHFVEVVMHHSHPIHVPAGQNNAEKQ</sequence>
<name>A0A2K5XIM8_MANLE</name>
<evidence type="ECO:0000313" key="3">
    <source>
        <dbReference type="Proteomes" id="UP000233140"/>
    </source>
</evidence>
<reference evidence="2" key="2">
    <citation type="submission" date="2025-09" db="UniProtKB">
        <authorList>
            <consortium name="Ensembl"/>
        </authorList>
    </citation>
    <scope>IDENTIFICATION</scope>
</reference>
<dbReference type="AlphaFoldDB" id="A0A2K5XIM8"/>
<dbReference type="Ensembl" id="ENSMLET00000014827.1">
    <property type="protein sequence ID" value="ENSMLEP00000003172.1"/>
    <property type="gene ID" value="ENSMLEG00000013531.1"/>
</dbReference>
<feature type="region of interest" description="Disordered" evidence="1">
    <location>
        <begin position="29"/>
        <end position="83"/>
    </location>
</feature>
<dbReference type="GeneTree" id="ENSGT00860000135868"/>
<accession>A0A2K5XIM8</accession>
<evidence type="ECO:0000313" key="2">
    <source>
        <dbReference type="Ensembl" id="ENSMLEP00000003172.1"/>
    </source>
</evidence>
<protein>
    <submittedName>
        <fullName evidence="2">Uncharacterized protein</fullName>
    </submittedName>
</protein>
<reference evidence="2" key="1">
    <citation type="submission" date="2025-08" db="UniProtKB">
        <authorList>
            <consortium name="Ensembl"/>
        </authorList>
    </citation>
    <scope>IDENTIFICATION</scope>
</reference>
<proteinExistence type="predicted"/>